<comment type="caution">
    <text evidence="2">The sequence shown here is derived from an EMBL/GenBank/DDBJ whole genome shotgun (WGS) entry which is preliminary data.</text>
</comment>
<dbReference type="OrthoDB" id="10428002at2759"/>
<keyword evidence="1" id="KW-1133">Transmembrane helix</keyword>
<organism evidence="2 3">
    <name type="scientific">Triparma strigata</name>
    <dbReference type="NCBI Taxonomy" id="1606541"/>
    <lineage>
        <taxon>Eukaryota</taxon>
        <taxon>Sar</taxon>
        <taxon>Stramenopiles</taxon>
        <taxon>Ochrophyta</taxon>
        <taxon>Bolidophyceae</taxon>
        <taxon>Parmales</taxon>
        <taxon>Triparmaceae</taxon>
        <taxon>Triparma</taxon>
    </lineage>
</organism>
<proteinExistence type="predicted"/>
<evidence type="ECO:0000313" key="3">
    <source>
        <dbReference type="Proteomes" id="UP001165085"/>
    </source>
</evidence>
<reference evidence="3" key="1">
    <citation type="journal article" date="2023" name="Commun. Biol.">
        <title>Genome analysis of Parmales, the sister group of diatoms, reveals the evolutionary specialization of diatoms from phago-mixotrophs to photoautotrophs.</title>
        <authorList>
            <person name="Ban H."/>
            <person name="Sato S."/>
            <person name="Yoshikawa S."/>
            <person name="Yamada K."/>
            <person name="Nakamura Y."/>
            <person name="Ichinomiya M."/>
            <person name="Sato N."/>
            <person name="Blanc-Mathieu R."/>
            <person name="Endo H."/>
            <person name="Kuwata A."/>
            <person name="Ogata H."/>
        </authorList>
    </citation>
    <scope>NUCLEOTIDE SEQUENCE [LARGE SCALE GENOMIC DNA]</scope>
    <source>
        <strain evidence="3">NIES 3701</strain>
    </source>
</reference>
<keyword evidence="1" id="KW-0472">Membrane</keyword>
<gene>
    <name evidence="2" type="ORF">TrST_g9226</name>
</gene>
<dbReference type="AlphaFoldDB" id="A0A9W7BFH2"/>
<keyword evidence="1" id="KW-0812">Transmembrane</keyword>
<evidence type="ECO:0000313" key="2">
    <source>
        <dbReference type="EMBL" id="GMH89804.1"/>
    </source>
</evidence>
<dbReference type="Proteomes" id="UP001165085">
    <property type="component" value="Unassembled WGS sequence"/>
</dbReference>
<accession>A0A9W7BFH2</accession>
<name>A0A9W7BFH2_9STRA</name>
<keyword evidence="3" id="KW-1185">Reference proteome</keyword>
<protein>
    <submittedName>
        <fullName evidence="2">Uncharacterized protein</fullName>
    </submittedName>
</protein>
<feature type="transmembrane region" description="Helical" evidence="1">
    <location>
        <begin position="22"/>
        <end position="40"/>
    </location>
</feature>
<evidence type="ECO:0000256" key="1">
    <source>
        <dbReference type="SAM" id="Phobius"/>
    </source>
</evidence>
<sequence length="123" mass="13030">MSSADSTSPPCEGDSCSAGSELTVALIIVGLALFGVCCYIRARRAAIFGKTNVKGGKNYQPLSRSDFDSMVQGVFDDSDEDSLDGDLEMGNTDFNSRSGVTAVKTKLDFDGDFGDSDGEDYKV</sequence>
<dbReference type="EMBL" id="BRXY01000363">
    <property type="protein sequence ID" value="GMH89804.1"/>
    <property type="molecule type" value="Genomic_DNA"/>
</dbReference>